<evidence type="ECO:0000256" key="2">
    <source>
        <dbReference type="SAM" id="Phobius"/>
    </source>
</evidence>
<dbReference type="Gene3D" id="1.10.287.70">
    <property type="match status" value="1"/>
</dbReference>
<feature type="transmembrane region" description="Helical" evidence="2">
    <location>
        <begin position="37"/>
        <end position="62"/>
    </location>
</feature>
<name>A0A3S5B4F4_9PLAT</name>
<evidence type="ECO:0000313" key="4">
    <source>
        <dbReference type="EMBL" id="VEL33312.1"/>
    </source>
</evidence>
<comment type="caution">
    <text evidence="4">The sequence shown here is derived from an EMBL/GenBank/DDBJ whole genome shotgun (WGS) entry which is preliminary data.</text>
</comment>
<dbReference type="Proteomes" id="UP000784294">
    <property type="component" value="Unassembled WGS sequence"/>
</dbReference>
<dbReference type="Pfam" id="PF00027">
    <property type="entry name" value="cNMP_binding"/>
    <property type="match status" value="1"/>
</dbReference>
<keyword evidence="2" id="KW-0472">Membrane</keyword>
<evidence type="ECO:0000259" key="3">
    <source>
        <dbReference type="PROSITE" id="PS50042"/>
    </source>
</evidence>
<sequence>MKESYWFQQYTWALFKAMSHMLSIGYGRFPPTSTHEAWITIVSMMTGATCYALFVGHAAALIQSFDCSKRLYREKFKQVEEYMVYRKLPRALRQRITNYYEHRYQGKMFNENAILNELSECLREQIVNYNCRALVAAVPFFTYADQDFVSEVVVKLRYEVFQPGDLVIKEGTIGTKMYFIQEGIVDIITKDGEVATSLSDGSYFGEICLLTNARRVASVRAETYCNVYSLDRASFLEVLDNYPLMRRTMESVAAERLSKIGQDPLVVSTRNDLREDLKLVKEIVNQVK</sequence>
<keyword evidence="5" id="KW-1185">Reference proteome</keyword>
<dbReference type="InterPro" id="IPR000595">
    <property type="entry name" value="cNMP-bd_dom"/>
</dbReference>
<dbReference type="EMBL" id="CAAALY010245561">
    <property type="protein sequence ID" value="VEL33312.1"/>
    <property type="molecule type" value="Genomic_DNA"/>
</dbReference>
<reference evidence="4" key="1">
    <citation type="submission" date="2018-11" db="EMBL/GenBank/DDBJ databases">
        <authorList>
            <consortium name="Pathogen Informatics"/>
        </authorList>
    </citation>
    <scope>NUCLEOTIDE SEQUENCE</scope>
</reference>
<organism evidence="4 5">
    <name type="scientific">Protopolystoma xenopodis</name>
    <dbReference type="NCBI Taxonomy" id="117903"/>
    <lineage>
        <taxon>Eukaryota</taxon>
        <taxon>Metazoa</taxon>
        <taxon>Spiralia</taxon>
        <taxon>Lophotrochozoa</taxon>
        <taxon>Platyhelminthes</taxon>
        <taxon>Monogenea</taxon>
        <taxon>Polyopisthocotylea</taxon>
        <taxon>Polystomatidea</taxon>
        <taxon>Polystomatidae</taxon>
        <taxon>Protopolystoma</taxon>
    </lineage>
</organism>
<dbReference type="PANTHER" id="PTHR45689:SF5">
    <property type="entry name" value="I[[H]] CHANNEL, ISOFORM E"/>
    <property type="match status" value="1"/>
</dbReference>
<keyword evidence="2" id="KW-0812">Transmembrane</keyword>
<dbReference type="PROSITE" id="PS50042">
    <property type="entry name" value="CNMP_BINDING_3"/>
    <property type="match status" value="1"/>
</dbReference>
<dbReference type="InterPro" id="IPR018490">
    <property type="entry name" value="cNMP-bd_dom_sf"/>
</dbReference>
<keyword evidence="1" id="KW-0407">Ion channel</keyword>
<dbReference type="GO" id="GO:0035725">
    <property type="term" value="P:sodium ion transmembrane transport"/>
    <property type="evidence" value="ECO:0007669"/>
    <property type="project" value="TreeGrafter"/>
</dbReference>
<dbReference type="GO" id="GO:0005249">
    <property type="term" value="F:voltage-gated potassium channel activity"/>
    <property type="evidence" value="ECO:0007669"/>
    <property type="project" value="InterPro"/>
</dbReference>
<keyword evidence="1" id="KW-0813">Transport</keyword>
<gene>
    <name evidence="4" type="ORF">PXEA_LOCUS26752</name>
</gene>
<dbReference type="GO" id="GO:0098855">
    <property type="term" value="C:HCN channel complex"/>
    <property type="evidence" value="ECO:0007669"/>
    <property type="project" value="TreeGrafter"/>
</dbReference>
<dbReference type="SUPFAM" id="SSF81324">
    <property type="entry name" value="Voltage-gated potassium channels"/>
    <property type="match status" value="1"/>
</dbReference>
<evidence type="ECO:0000256" key="1">
    <source>
        <dbReference type="ARBA" id="ARBA00023303"/>
    </source>
</evidence>
<dbReference type="InterPro" id="IPR003938">
    <property type="entry name" value="K_chnl_volt-dep_EAG/ELK/ERG"/>
</dbReference>
<dbReference type="AlphaFoldDB" id="A0A3S5B4F4"/>
<dbReference type="PRINTS" id="PR01463">
    <property type="entry name" value="EAGCHANLFMLY"/>
</dbReference>
<proteinExistence type="predicted"/>
<dbReference type="Gene3D" id="2.60.120.10">
    <property type="entry name" value="Jelly Rolls"/>
    <property type="match status" value="1"/>
</dbReference>
<dbReference type="GO" id="GO:0003254">
    <property type="term" value="P:regulation of membrane depolarization"/>
    <property type="evidence" value="ECO:0007669"/>
    <property type="project" value="TreeGrafter"/>
</dbReference>
<protein>
    <recommendedName>
        <fullName evidence="3">Cyclic nucleotide-binding domain-containing protein</fullName>
    </recommendedName>
</protein>
<dbReference type="PANTHER" id="PTHR45689">
    <property type="entry name" value="I[[H]] CHANNEL, ISOFORM E"/>
    <property type="match status" value="1"/>
</dbReference>
<keyword evidence="1" id="KW-0406">Ion transport</keyword>
<evidence type="ECO:0000313" key="5">
    <source>
        <dbReference type="Proteomes" id="UP000784294"/>
    </source>
</evidence>
<dbReference type="InterPro" id="IPR051413">
    <property type="entry name" value="K/Na_HCN_channel"/>
</dbReference>
<accession>A0A3S5B4F4</accession>
<dbReference type="CDD" id="cd00038">
    <property type="entry name" value="CAP_ED"/>
    <property type="match status" value="1"/>
</dbReference>
<dbReference type="InterPro" id="IPR014710">
    <property type="entry name" value="RmlC-like_jellyroll"/>
</dbReference>
<dbReference type="SMART" id="SM00100">
    <property type="entry name" value="cNMP"/>
    <property type="match status" value="1"/>
</dbReference>
<dbReference type="OrthoDB" id="421226at2759"/>
<feature type="domain" description="Cyclic nucleotide-binding" evidence="3">
    <location>
        <begin position="140"/>
        <end position="256"/>
    </location>
</feature>
<keyword evidence="2" id="KW-1133">Transmembrane helix</keyword>
<dbReference type="PROSITE" id="PS00888">
    <property type="entry name" value="CNMP_BINDING_1"/>
    <property type="match status" value="1"/>
</dbReference>
<dbReference type="SUPFAM" id="SSF51206">
    <property type="entry name" value="cAMP-binding domain-like"/>
    <property type="match status" value="1"/>
</dbReference>
<dbReference type="InterPro" id="IPR018488">
    <property type="entry name" value="cNMP-bd_CS"/>
</dbReference>
<dbReference type="Gene3D" id="1.10.287.630">
    <property type="entry name" value="Helix hairpin bin"/>
    <property type="match status" value="1"/>
</dbReference>